<keyword evidence="3 7" id="KW-1133">Transmembrane helix</keyword>
<dbReference type="Gramene" id="Solyc10g074850.2.1">
    <property type="protein sequence ID" value="Solyc10g074850.2.1"/>
    <property type="gene ID" value="Solyc10g074850.2"/>
</dbReference>
<dbReference type="STRING" id="4081.A0A3Q7IJ62"/>
<name>A0A3Q7IJ62_SOLLC</name>
<dbReference type="GO" id="GO:0016020">
    <property type="term" value="C:membrane"/>
    <property type="evidence" value="ECO:0007669"/>
    <property type="project" value="UniProtKB-SubCell"/>
</dbReference>
<dbReference type="EnsemblPlants" id="Solyc10g074850.2.1">
    <property type="protein sequence ID" value="Solyc10g074850.2.1"/>
    <property type="gene ID" value="Solyc10g074850.2"/>
</dbReference>
<evidence type="ECO:0000313" key="9">
    <source>
        <dbReference type="Proteomes" id="UP000004994"/>
    </source>
</evidence>
<evidence type="ECO:0008006" key="10">
    <source>
        <dbReference type="Google" id="ProtNLM"/>
    </source>
</evidence>
<keyword evidence="2 7" id="KW-0812">Transmembrane</keyword>
<evidence type="ECO:0000313" key="8">
    <source>
        <dbReference type="EnsemblPlants" id="Solyc10g074850.2.1"/>
    </source>
</evidence>
<evidence type="ECO:0000256" key="3">
    <source>
        <dbReference type="ARBA" id="ARBA00022989"/>
    </source>
</evidence>
<organism evidence="8">
    <name type="scientific">Solanum lycopersicum</name>
    <name type="common">Tomato</name>
    <name type="synonym">Lycopersicon esculentum</name>
    <dbReference type="NCBI Taxonomy" id="4081"/>
    <lineage>
        <taxon>Eukaryota</taxon>
        <taxon>Viridiplantae</taxon>
        <taxon>Streptophyta</taxon>
        <taxon>Embryophyta</taxon>
        <taxon>Tracheophyta</taxon>
        <taxon>Spermatophyta</taxon>
        <taxon>Magnoliopsida</taxon>
        <taxon>eudicotyledons</taxon>
        <taxon>Gunneridae</taxon>
        <taxon>Pentapetalae</taxon>
        <taxon>asterids</taxon>
        <taxon>lamiids</taxon>
        <taxon>Solanales</taxon>
        <taxon>Solanaceae</taxon>
        <taxon>Solanoideae</taxon>
        <taxon>Solaneae</taxon>
        <taxon>Solanum</taxon>
        <taxon>Solanum subgen. Lycopersicon</taxon>
    </lineage>
</organism>
<proteinExistence type="inferred from homology"/>
<keyword evidence="9" id="KW-1185">Reference proteome</keyword>
<dbReference type="AlphaFoldDB" id="A0A3Q7IJ62"/>
<comment type="catalytic activity">
    <reaction evidence="6">
        <text>phosphate(in) + H(+)(in) = phosphate(out) + H(+)(out)</text>
        <dbReference type="Rhea" id="RHEA:29939"/>
        <dbReference type="ChEBI" id="CHEBI:15378"/>
        <dbReference type="ChEBI" id="CHEBI:43474"/>
    </reaction>
    <physiologicalReaction direction="right-to-left" evidence="6">
        <dbReference type="Rhea" id="RHEA:29941"/>
    </physiologicalReaction>
</comment>
<evidence type="ECO:0000256" key="6">
    <source>
        <dbReference type="ARBA" id="ARBA00049011"/>
    </source>
</evidence>
<feature type="transmembrane region" description="Helical" evidence="7">
    <location>
        <begin position="212"/>
        <end position="230"/>
    </location>
</feature>
<keyword evidence="4 7" id="KW-0472">Membrane</keyword>
<dbReference type="SUPFAM" id="SSF103473">
    <property type="entry name" value="MFS general substrate transporter"/>
    <property type="match status" value="1"/>
</dbReference>
<comment type="subcellular location">
    <subcellularLocation>
        <location evidence="1">Membrane</location>
        <topology evidence="1">Multi-pass membrane protein</topology>
    </subcellularLocation>
</comment>
<comment type="similarity">
    <text evidence="5">Belongs to the major facilitator superfamily. Phosphate:H(+) symporter (TC 2.A.1.9) family.</text>
</comment>
<evidence type="ECO:0000256" key="2">
    <source>
        <dbReference type="ARBA" id="ARBA00022692"/>
    </source>
</evidence>
<evidence type="ECO:0000256" key="4">
    <source>
        <dbReference type="ARBA" id="ARBA00023136"/>
    </source>
</evidence>
<dbReference type="PANTHER" id="PTHR24064">
    <property type="entry name" value="SOLUTE CARRIER FAMILY 22 MEMBER"/>
    <property type="match status" value="1"/>
</dbReference>
<reference evidence="8" key="1">
    <citation type="journal article" date="2012" name="Nature">
        <title>The tomato genome sequence provides insights into fleshy fruit evolution.</title>
        <authorList>
            <consortium name="Tomato Genome Consortium"/>
        </authorList>
    </citation>
    <scope>NUCLEOTIDE SEQUENCE [LARGE SCALE GENOMIC DNA]</scope>
    <source>
        <strain evidence="8">cv. Heinz 1706</strain>
    </source>
</reference>
<evidence type="ECO:0000256" key="5">
    <source>
        <dbReference type="ARBA" id="ARBA00044504"/>
    </source>
</evidence>
<accession>A0A3Q7IJ62</accession>
<evidence type="ECO:0000256" key="7">
    <source>
        <dbReference type="SAM" id="Phobius"/>
    </source>
</evidence>
<dbReference type="InterPro" id="IPR036259">
    <property type="entry name" value="MFS_trans_sf"/>
</dbReference>
<sequence length="312" mass="34752">MDNQTDPFLSNGKLKRKAGSSLDEKIESCIGEFGWAQFLQAIFVSLAWFFDAQQTFISVFTDTQSTWHWDLPSQISIVSEWALQCSGSIVPGLPSSSFFVGSTLAGSLYSLLRFLSGFGRSSIGTYALVLSTKLVGRHWRGVVSLPTLAYINRGSSWRILYLWTSLPTMIYSFLVHFGTFMELETFRRLVTVMCVGFGIGMTYYGINRKCSLLGFFSECTTFSILLIYILELFPTCVRNSTVAMVRQVMVLGGASSPMLIAVGRNNEWLSFGVFGLIIATCGCFVVFLPETKRRTLGDTMDGKENKDTTFVC</sequence>
<feature type="transmembrane region" description="Helical" evidence="7">
    <location>
        <begin position="268"/>
        <end position="288"/>
    </location>
</feature>
<feature type="transmembrane region" description="Helical" evidence="7">
    <location>
        <begin position="159"/>
        <end position="177"/>
    </location>
</feature>
<reference evidence="8" key="2">
    <citation type="submission" date="2019-01" db="UniProtKB">
        <authorList>
            <consortium name="EnsemblPlants"/>
        </authorList>
    </citation>
    <scope>IDENTIFICATION</scope>
    <source>
        <strain evidence="8">cv. Heinz 1706</strain>
    </source>
</reference>
<protein>
    <recommendedName>
        <fullName evidence="10">Major facilitator superfamily (MFS) profile domain-containing protein</fullName>
    </recommendedName>
</protein>
<dbReference type="InParanoid" id="A0A3Q7IJ62"/>
<dbReference type="Proteomes" id="UP000004994">
    <property type="component" value="Chromosome 10"/>
</dbReference>
<evidence type="ECO:0000256" key="1">
    <source>
        <dbReference type="ARBA" id="ARBA00004141"/>
    </source>
</evidence>
<dbReference type="Gene3D" id="1.20.1250.20">
    <property type="entry name" value="MFS general substrate transporter like domains"/>
    <property type="match status" value="1"/>
</dbReference>
<feature type="transmembrane region" description="Helical" evidence="7">
    <location>
        <begin position="189"/>
        <end position="206"/>
    </location>
</feature>